<evidence type="ECO:0000313" key="8">
    <source>
        <dbReference type="Proteomes" id="UP000252355"/>
    </source>
</evidence>
<evidence type="ECO:0000313" key="7">
    <source>
        <dbReference type="EMBL" id="RCK78170.1"/>
    </source>
</evidence>
<dbReference type="PANTHER" id="PTHR10996">
    <property type="entry name" value="2-HYDROXYACID DEHYDROGENASE-RELATED"/>
    <property type="match status" value="1"/>
</dbReference>
<dbReference type="GO" id="GO:0030267">
    <property type="term" value="F:glyoxylate reductase (NADPH) activity"/>
    <property type="evidence" value="ECO:0007669"/>
    <property type="project" value="TreeGrafter"/>
</dbReference>
<accession>A0A367ZJF8</accession>
<dbReference type="InterPro" id="IPR029753">
    <property type="entry name" value="D-isomer_DH_CS"/>
</dbReference>
<dbReference type="SUPFAM" id="SSF52283">
    <property type="entry name" value="Formate/glycerate dehydrogenase catalytic domain-like"/>
    <property type="match status" value="1"/>
</dbReference>
<dbReference type="Pfam" id="PF00389">
    <property type="entry name" value="2-Hacid_dh"/>
    <property type="match status" value="1"/>
</dbReference>
<dbReference type="SUPFAM" id="SSF51735">
    <property type="entry name" value="NAD(P)-binding Rossmann-fold domains"/>
    <property type="match status" value="1"/>
</dbReference>
<evidence type="ECO:0000256" key="1">
    <source>
        <dbReference type="ARBA" id="ARBA00005854"/>
    </source>
</evidence>
<dbReference type="GO" id="GO:0016618">
    <property type="term" value="F:hydroxypyruvate reductase [NAD(P)H] activity"/>
    <property type="evidence" value="ECO:0007669"/>
    <property type="project" value="TreeGrafter"/>
</dbReference>
<name>A0A367ZJF8_9BACT</name>
<comment type="caution">
    <text evidence="7">The sequence shown here is derived from an EMBL/GenBank/DDBJ whole genome shotgun (WGS) entry which is preliminary data.</text>
</comment>
<dbReference type="Proteomes" id="UP000252355">
    <property type="component" value="Unassembled WGS sequence"/>
</dbReference>
<dbReference type="CDD" id="cd05301">
    <property type="entry name" value="GDH"/>
    <property type="match status" value="1"/>
</dbReference>
<dbReference type="EMBL" id="QOQW01000026">
    <property type="protein sequence ID" value="RCK78170.1"/>
    <property type="molecule type" value="Genomic_DNA"/>
</dbReference>
<feature type="domain" description="D-isomer specific 2-hydroxyacid dehydrogenase catalytic" evidence="5">
    <location>
        <begin position="3"/>
        <end position="312"/>
    </location>
</feature>
<keyword evidence="2 4" id="KW-0560">Oxidoreductase</keyword>
<dbReference type="PROSITE" id="PS00670">
    <property type="entry name" value="D_2_HYDROXYACID_DH_2"/>
    <property type="match status" value="1"/>
</dbReference>
<dbReference type="AlphaFoldDB" id="A0A367ZJF8"/>
<dbReference type="GO" id="GO:0005829">
    <property type="term" value="C:cytosol"/>
    <property type="evidence" value="ECO:0007669"/>
    <property type="project" value="TreeGrafter"/>
</dbReference>
<dbReference type="PROSITE" id="PS00671">
    <property type="entry name" value="D_2_HYDROXYACID_DH_3"/>
    <property type="match status" value="1"/>
</dbReference>
<organism evidence="7 8">
    <name type="scientific">Candidatus Ozemobacter sibiricus</name>
    <dbReference type="NCBI Taxonomy" id="2268124"/>
    <lineage>
        <taxon>Bacteria</taxon>
        <taxon>Candidatus Ozemobacteria</taxon>
        <taxon>Candidatus Ozemobacterales</taxon>
        <taxon>Candidatus Ozemobacteraceae</taxon>
        <taxon>Candidatus Ozemobacter</taxon>
    </lineage>
</organism>
<dbReference type="PANTHER" id="PTHR10996:SF257">
    <property type="entry name" value="GLYOXYLATE REDUCTASE 1"/>
    <property type="match status" value="1"/>
</dbReference>
<dbReference type="Pfam" id="PF02826">
    <property type="entry name" value="2-Hacid_dh_C"/>
    <property type="match status" value="1"/>
</dbReference>
<keyword evidence="3" id="KW-0520">NAD</keyword>
<dbReference type="PROSITE" id="PS00065">
    <property type="entry name" value="D_2_HYDROXYACID_DH_1"/>
    <property type="match status" value="1"/>
</dbReference>
<evidence type="ECO:0000256" key="4">
    <source>
        <dbReference type="RuleBase" id="RU003719"/>
    </source>
</evidence>
<feature type="domain" description="D-isomer specific 2-hydroxyacid dehydrogenase NAD-binding" evidence="6">
    <location>
        <begin position="107"/>
        <end position="280"/>
    </location>
</feature>
<dbReference type="InterPro" id="IPR050223">
    <property type="entry name" value="D-isomer_2-hydroxyacid_DH"/>
</dbReference>
<dbReference type="InterPro" id="IPR036291">
    <property type="entry name" value="NAD(P)-bd_dom_sf"/>
</dbReference>
<dbReference type="Gene3D" id="3.40.50.720">
    <property type="entry name" value="NAD(P)-binding Rossmann-like Domain"/>
    <property type="match status" value="2"/>
</dbReference>
<evidence type="ECO:0000259" key="5">
    <source>
        <dbReference type="Pfam" id="PF00389"/>
    </source>
</evidence>
<dbReference type="InterPro" id="IPR006140">
    <property type="entry name" value="D-isomer_DH_NAD-bd"/>
</dbReference>
<dbReference type="GO" id="GO:0051287">
    <property type="term" value="F:NAD binding"/>
    <property type="evidence" value="ECO:0007669"/>
    <property type="project" value="InterPro"/>
</dbReference>
<reference evidence="7 8" key="1">
    <citation type="submission" date="2018-05" db="EMBL/GenBank/DDBJ databases">
        <title>A metagenomic window into the 2 km-deep terrestrial subsurface aquifer revealed taxonomically and functionally diverse microbial community comprising novel uncultured bacterial lineages.</title>
        <authorList>
            <person name="Kadnikov V.V."/>
            <person name="Mardanov A.V."/>
            <person name="Beletsky A.V."/>
            <person name="Banks D."/>
            <person name="Pimenov N.V."/>
            <person name="Frank Y.A."/>
            <person name="Karnachuk O.V."/>
            <person name="Ravin N.V."/>
        </authorList>
    </citation>
    <scope>NUCLEOTIDE SEQUENCE [LARGE SCALE GENOMIC DNA]</scope>
    <source>
        <strain evidence="7">BY5</strain>
    </source>
</reference>
<dbReference type="InterPro" id="IPR006139">
    <property type="entry name" value="D-isomer_2_OHA_DH_cat_dom"/>
</dbReference>
<evidence type="ECO:0000256" key="2">
    <source>
        <dbReference type="ARBA" id="ARBA00023002"/>
    </source>
</evidence>
<proteinExistence type="inferred from homology"/>
<evidence type="ECO:0000256" key="3">
    <source>
        <dbReference type="ARBA" id="ARBA00023027"/>
    </source>
</evidence>
<gene>
    <name evidence="7" type="ORF">OZSIB_1686</name>
</gene>
<dbReference type="FunFam" id="3.40.50.720:FF:000203">
    <property type="entry name" value="D-3-phosphoglycerate dehydrogenase (SerA)"/>
    <property type="match status" value="1"/>
</dbReference>
<dbReference type="InterPro" id="IPR029752">
    <property type="entry name" value="D-isomer_DH_CS1"/>
</dbReference>
<protein>
    <submittedName>
        <fullName evidence="7">D-3-phosphoglycerate dehydrogenase</fullName>
    </submittedName>
</protein>
<comment type="similarity">
    <text evidence="1 4">Belongs to the D-isomer specific 2-hydroxyacid dehydrogenase family.</text>
</comment>
<evidence type="ECO:0000259" key="6">
    <source>
        <dbReference type="Pfam" id="PF02826"/>
    </source>
</evidence>
<sequence>MRILISRPLPGGAADFLRRCGYQVTVLPDDRPQEQFQRELAQADGVICLLSDPMGAAVLAEAARLRAIATYAVGYNNIDIAACTRAGLPVTNTPDVLTDATADVAMILILMTMRRVPDAMRYLADGRFTGWKPDLLLGRDLRGKNLGIVGMGRIGQAVARRAEAFGMKIFYHTRSGPKPDLPWPHLSFDALLAEADVISIHVPLTDATRHLFGPAQLRRMKPGAVLINTARGPVVDEAALVEALASGHLAGAGLDVFEEEPKVHPGLWQHPNAVLLPHIGSGTLETRSEMGMMAARSLHEALSGRRAPFTVNPEVYDTPAWRQRLGSGA</sequence>